<feature type="compositionally biased region" description="Basic and acidic residues" evidence="1">
    <location>
        <begin position="482"/>
        <end position="492"/>
    </location>
</feature>
<evidence type="ECO:0000256" key="1">
    <source>
        <dbReference type="SAM" id="MobiDB-lite"/>
    </source>
</evidence>
<dbReference type="InterPro" id="IPR029021">
    <property type="entry name" value="Prot-tyrosine_phosphatase-like"/>
</dbReference>
<name>A0A131YYG2_RHIAP</name>
<accession>A0A131YYG2</accession>
<evidence type="ECO:0000313" key="3">
    <source>
        <dbReference type="EMBL" id="JAP84037.1"/>
    </source>
</evidence>
<dbReference type="InterPro" id="IPR000387">
    <property type="entry name" value="Tyr_Pase_dom"/>
</dbReference>
<dbReference type="Pfam" id="PF00782">
    <property type="entry name" value="DSPc"/>
    <property type="match status" value="1"/>
</dbReference>
<dbReference type="PROSITE" id="PS50056">
    <property type="entry name" value="TYR_PHOSPHATASE_2"/>
    <property type="match status" value="1"/>
</dbReference>
<dbReference type="EMBL" id="GEDV01004520">
    <property type="protein sequence ID" value="JAP84037.1"/>
    <property type="molecule type" value="Transcribed_RNA"/>
</dbReference>
<dbReference type="InterPro" id="IPR000340">
    <property type="entry name" value="Dual-sp_phosphatase_cat-dom"/>
</dbReference>
<evidence type="ECO:0000259" key="2">
    <source>
        <dbReference type="PROSITE" id="PS50056"/>
    </source>
</evidence>
<reference evidence="3" key="1">
    <citation type="journal article" date="2016" name="Ticks Tick Borne Dis.">
        <title>De novo assembly and annotation of the salivary gland transcriptome of Rhipicephalus appendiculatus male and female ticks during blood feeding.</title>
        <authorList>
            <person name="de Castro M.H."/>
            <person name="de Klerk D."/>
            <person name="Pienaar R."/>
            <person name="Latif A.A."/>
            <person name="Rees D.J."/>
            <person name="Mans B.J."/>
        </authorList>
    </citation>
    <scope>NUCLEOTIDE SEQUENCE</scope>
    <source>
        <tissue evidence="3">Salivary glands</tissue>
    </source>
</reference>
<proteinExistence type="predicted"/>
<dbReference type="PROSITE" id="PS00383">
    <property type="entry name" value="TYR_PHOSPHATASE_1"/>
    <property type="match status" value="1"/>
</dbReference>
<feature type="region of interest" description="Disordered" evidence="1">
    <location>
        <begin position="405"/>
        <end position="429"/>
    </location>
</feature>
<dbReference type="Gene3D" id="3.90.190.10">
    <property type="entry name" value="Protein tyrosine phosphatase superfamily"/>
    <property type="match status" value="1"/>
</dbReference>
<dbReference type="InterPro" id="IPR016130">
    <property type="entry name" value="Tyr_Pase_AS"/>
</dbReference>
<dbReference type="PANTHER" id="PTHR10367:SF9">
    <property type="entry name" value="DUAL-SPECIFICITY PHOSPHATASE 11 (RNA_RNP COMPLEX 1-INTERACTING)"/>
    <property type="match status" value="1"/>
</dbReference>
<dbReference type="AlphaFoldDB" id="A0A131YYG2"/>
<dbReference type="InterPro" id="IPR051029">
    <property type="entry name" value="mRNA_Capping_Enz/RNA_Phosphat"/>
</dbReference>
<feature type="region of interest" description="Disordered" evidence="1">
    <location>
        <begin position="473"/>
        <end position="492"/>
    </location>
</feature>
<sequence>MFSSFSLRWQPLVPRVGRAFRTRQLTYSMGRSKTIPDRWLDYSDVGGVVPGTRFIAFKVPLRESICSRVPASKRFTPHELLQRIQDLGLVIDLTCTNRYYDPDSLVTHGILHAKIMCVGQQIPSNGVVSDFFRAVDAFLADPANDGKLIGVHCTHGVNRTGYLVCKYMIEKLSIAPATAIEQFQNARGHKFDRDEYVSDLQGVGGQVPTLDLRSDDKRLQAREPAQAAGREEYAREALRLRDMQDLYVRNFLSSDRRQYVGNIQCSRDAGSSRPPEVAAPIPADGDVYRDFNSRAASGTLPYGHSAWNAAQSEDYACAYGHTGDMPRALPPQVNVPDMRSQTQSYQNGVPPRPSAFVPVRPQHSYSHPSALPPQANMYNAQSQGQSYGHPSGMAHLLQPQHTVYDSWPQGQGYSNHGGTAPQHSSFNAPLQDAGYSQPSGMPLQQTVPHAPSLGPMRSPSRVTNPNVVTADMYGGHGAYKPYSDDERQYWRR</sequence>
<dbReference type="SUPFAM" id="SSF52799">
    <property type="entry name" value="(Phosphotyrosine protein) phosphatases II"/>
    <property type="match status" value="1"/>
</dbReference>
<feature type="domain" description="Tyrosine specific protein phosphatases" evidence="2">
    <location>
        <begin position="129"/>
        <end position="198"/>
    </location>
</feature>
<protein>
    <submittedName>
        <fullName evidence="3">Rna/rnp complex 1 interacting phosphatase</fullName>
    </submittedName>
</protein>
<organism evidence="3">
    <name type="scientific">Rhipicephalus appendiculatus</name>
    <name type="common">Brown ear tick</name>
    <dbReference type="NCBI Taxonomy" id="34631"/>
    <lineage>
        <taxon>Eukaryota</taxon>
        <taxon>Metazoa</taxon>
        <taxon>Ecdysozoa</taxon>
        <taxon>Arthropoda</taxon>
        <taxon>Chelicerata</taxon>
        <taxon>Arachnida</taxon>
        <taxon>Acari</taxon>
        <taxon>Parasitiformes</taxon>
        <taxon>Ixodida</taxon>
        <taxon>Ixodoidea</taxon>
        <taxon>Ixodidae</taxon>
        <taxon>Rhipicephalinae</taxon>
        <taxon>Rhipicephalus</taxon>
        <taxon>Rhipicephalus</taxon>
    </lineage>
</organism>
<dbReference type="GO" id="GO:0004651">
    <property type="term" value="F:polynucleotide 5'-phosphatase activity"/>
    <property type="evidence" value="ECO:0007669"/>
    <property type="project" value="TreeGrafter"/>
</dbReference>
<dbReference type="PANTHER" id="PTHR10367">
    <property type="entry name" value="MRNA-CAPPING ENZYME"/>
    <property type="match status" value="1"/>
</dbReference>